<comment type="caution">
    <text evidence="1">The sequence shown here is derived from an EMBL/GenBank/DDBJ whole genome shotgun (WGS) entry which is preliminary data.</text>
</comment>
<dbReference type="EMBL" id="JAPMLT010000001">
    <property type="protein sequence ID" value="MCX7568673.1"/>
    <property type="molecule type" value="Genomic_DNA"/>
</dbReference>
<dbReference type="PROSITE" id="PS51257">
    <property type="entry name" value="PROKAR_LIPOPROTEIN"/>
    <property type="match status" value="1"/>
</dbReference>
<evidence type="ECO:0008006" key="3">
    <source>
        <dbReference type="Google" id="ProtNLM"/>
    </source>
</evidence>
<gene>
    <name evidence="1" type="ORF">OS242_01645</name>
</gene>
<protein>
    <recommendedName>
        <fullName evidence="3">Lipoprotein</fullName>
    </recommendedName>
</protein>
<name>A0ABT3WYA3_9BACL</name>
<keyword evidence="2" id="KW-1185">Reference proteome</keyword>
<dbReference type="Proteomes" id="UP001208017">
    <property type="component" value="Unassembled WGS sequence"/>
</dbReference>
<proteinExistence type="predicted"/>
<evidence type="ECO:0000313" key="1">
    <source>
        <dbReference type="EMBL" id="MCX7568673.1"/>
    </source>
</evidence>
<sequence>MRDGWKTVFVGCALLMILILSGCLTNEGKYVHGKDTMHIFGDDGQYSIVRAGDGRTKMLDNQGNKGNKDQTERFIDTHVQKYREIGQKGYVIGDAFTLIDVPTGTYEQHDQIAEFADPDDREQFLLLKRDAP</sequence>
<dbReference type="RefSeq" id="WP_267149913.1">
    <property type="nucleotide sequence ID" value="NZ_JAPMLT010000001.1"/>
</dbReference>
<organism evidence="1 2">
    <name type="scientific">Tumebacillus lacus</name>
    <dbReference type="NCBI Taxonomy" id="2995335"/>
    <lineage>
        <taxon>Bacteria</taxon>
        <taxon>Bacillati</taxon>
        <taxon>Bacillota</taxon>
        <taxon>Bacilli</taxon>
        <taxon>Bacillales</taxon>
        <taxon>Alicyclobacillaceae</taxon>
        <taxon>Tumebacillus</taxon>
    </lineage>
</organism>
<evidence type="ECO:0000313" key="2">
    <source>
        <dbReference type="Proteomes" id="UP001208017"/>
    </source>
</evidence>
<reference evidence="1 2" key="1">
    <citation type="submission" date="2022-11" db="EMBL/GenBank/DDBJ databases">
        <title>Study of microbial diversity in lake waters.</title>
        <authorList>
            <person name="Zhang J."/>
        </authorList>
    </citation>
    <scope>NUCLEOTIDE SEQUENCE [LARGE SCALE GENOMIC DNA]</scope>
    <source>
        <strain evidence="1 2">DT12</strain>
    </source>
</reference>
<accession>A0ABT3WYA3</accession>